<evidence type="ECO:0000313" key="3">
    <source>
        <dbReference type="EMBL" id="GAA4030419.1"/>
    </source>
</evidence>
<feature type="transmembrane region" description="Helical" evidence="1">
    <location>
        <begin position="41"/>
        <end position="64"/>
    </location>
</feature>
<keyword evidence="4" id="KW-1185">Reference proteome</keyword>
<dbReference type="RefSeq" id="WP_344764595.1">
    <property type="nucleotide sequence ID" value="NZ_BAAAZE010000013.1"/>
</dbReference>
<keyword evidence="1" id="KW-0472">Membrane</keyword>
<evidence type="ECO:0000313" key="4">
    <source>
        <dbReference type="Proteomes" id="UP001501353"/>
    </source>
</evidence>
<keyword evidence="2" id="KW-0732">Signal</keyword>
<keyword evidence="1" id="KW-1133">Transmembrane helix</keyword>
<evidence type="ECO:0000256" key="2">
    <source>
        <dbReference type="SAM" id="SignalP"/>
    </source>
</evidence>
<dbReference type="EMBL" id="BAAAZE010000013">
    <property type="protein sequence ID" value="GAA4030419.1"/>
    <property type="molecule type" value="Genomic_DNA"/>
</dbReference>
<reference evidence="4" key="1">
    <citation type="journal article" date="2019" name="Int. J. Syst. Evol. Microbiol.">
        <title>The Global Catalogue of Microorganisms (GCM) 10K type strain sequencing project: providing services to taxonomists for standard genome sequencing and annotation.</title>
        <authorList>
            <consortium name="The Broad Institute Genomics Platform"/>
            <consortium name="The Broad Institute Genome Sequencing Center for Infectious Disease"/>
            <person name="Wu L."/>
            <person name="Ma J."/>
        </authorList>
    </citation>
    <scope>NUCLEOTIDE SEQUENCE [LARGE SCALE GENOMIC DNA]</scope>
    <source>
        <strain evidence="4">JCM 16673</strain>
    </source>
</reference>
<comment type="caution">
    <text evidence="3">The sequence shown here is derived from an EMBL/GenBank/DDBJ whole genome shotgun (WGS) entry which is preliminary data.</text>
</comment>
<gene>
    <name evidence="3" type="ORF">GCM10022212_30890</name>
</gene>
<accession>A0ABP7TS30</accession>
<feature type="signal peptide" evidence="2">
    <location>
        <begin position="1"/>
        <end position="22"/>
    </location>
</feature>
<sequence length="69" mass="7083">MKTLPALAVGATALFKSGISLAQNGHMMNGGGMSGGWMGGYGWGWGMGCMLLVIAGIALVAWIITRGRQ</sequence>
<dbReference type="Proteomes" id="UP001501353">
    <property type="component" value="Unassembled WGS sequence"/>
</dbReference>
<keyword evidence="1" id="KW-0812">Transmembrane</keyword>
<feature type="chain" id="PRO_5046649368" evidence="2">
    <location>
        <begin position="23"/>
        <end position="69"/>
    </location>
</feature>
<organism evidence="3 4">
    <name type="scientific">Actimicrobium antarcticum</name>
    <dbReference type="NCBI Taxonomy" id="1051899"/>
    <lineage>
        <taxon>Bacteria</taxon>
        <taxon>Pseudomonadati</taxon>
        <taxon>Pseudomonadota</taxon>
        <taxon>Betaproteobacteria</taxon>
        <taxon>Burkholderiales</taxon>
        <taxon>Oxalobacteraceae</taxon>
        <taxon>Actimicrobium</taxon>
    </lineage>
</organism>
<name>A0ABP7TS30_9BURK</name>
<evidence type="ECO:0000256" key="1">
    <source>
        <dbReference type="SAM" id="Phobius"/>
    </source>
</evidence>
<protein>
    <submittedName>
        <fullName evidence="3">Uncharacterized protein</fullName>
    </submittedName>
</protein>
<proteinExistence type="predicted"/>